<dbReference type="InterPro" id="IPR020449">
    <property type="entry name" value="Tscrpt_reg_AraC-type_HTH"/>
</dbReference>
<dbReference type="Pfam" id="PF12833">
    <property type="entry name" value="HTH_18"/>
    <property type="match status" value="1"/>
</dbReference>
<keyword evidence="3" id="KW-0804">Transcription</keyword>
<organism evidence="7 8">
    <name type="scientific">Sphingobacterium alkalisoli</name>
    <dbReference type="NCBI Taxonomy" id="1874115"/>
    <lineage>
        <taxon>Bacteria</taxon>
        <taxon>Pseudomonadati</taxon>
        <taxon>Bacteroidota</taxon>
        <taxon>Sphingobacteriia</taxon>
        <taxon>Sphingobacteriales</taxon>
        <taxon>Sphingobacteriaceae</taxon>
        <taxon>Sphingobacterium</taxon>
    </lineage>
</organism>
<keyword evidence="5" id="KW-0732">Signal</keyword>
<dbReference type="PANTHER" id="PTHR43280:SF2">
    <property type="entry name" value="HTH-TYPE TRANSCRIPTIONAL REGULATOR EXSA"/>
    <property type="match status" value="1"/>
</dbReference>
<feature type="chain" id="PRO_5020301792" evidence="5">
    <location>
        <begin position="29"/>
        <end position="873"/>
    </location>
</feature>
<dbReference type="InterPro" id="IPR018060">
    <property type="entry name" value="HTH_AraC"/>
</dbReference>
<dbReference type="PROSITE" id="PS00041">
    <property type="entry name" value="HTH_ARAC_FAMILY_1"/>
    <property type="match status" value="1"/>
</dbReference>
<dbReference type="EMBL" id="SUKA01000009">
    <property type="protein sequence ID" value="TJY61453.1"/>
    <property type="molecule type" value="Genomic_DNA"/>
</dbReference>
<dbReference type="GO" id="GO:0043565">
    <property type="term" value="F:sequence-specific DNA binding"/>
    <property type="evidence" value="ECO:0007669"/>
    <property type="project" value="InterPro"/>
</dbReference>
<dbReference type="RefSeq" id="WP_136822807.1">
    <property type="nucleotide sequence ID" value="NZ_BMJX01000009.1"/>
</dbReference>
<comment type="caution">
    <text evidence="7">The sequence shown here is derived from an EMBL/GenBank/DDBJ whole genome shotgun (WGS) entry which is preliminary data.</text>
</comment>
<feature type="transmembrane region" description="Helical" evidence="4">
    <location>
        <begin position="685"/>
        <end position="706"/>
    </location>
</feature>
<dbReference type="Gene3D" id="2.60.40.10">
    <property type="entry name" value="Immunoglobulins"/>
    <property type="match status" value="1"/>
</dbReference>
<proteinExistence type="predicted"/>
<evidence type="ECO:0000256" key="2">
    <source>
        <dbReference type="ARBA" id="ARBA00023125"/>
    </source>
</evidence>
<dbReference type="GO" id="GO:0003700">
    <property type="term" value="F:DNA-binding transcription factor activity"/>
    <property type="evidence" value="ECO:0007669"/>
    <property type="project" value="InterPro"/>
</dbReference>
<dbReference type="InterPro" id="IPR013783">
    <property type="entry name" value="Ig-like_fold"/>
</dbReference>
<dbReference type="SUPFAM" id="SSF46689">
    <property type="entry name" value="Homeodomain-like"/>
    <property type="match status" value="1"/>
</dbReference>
<dbReference type="InterPro" id="IPR009057">
    <property type="entry name" value="Homeodomain-like_sf"/>
</dbReference>
<dbReference type="InterPro" id="IPR011110">
    <property type="entry name" value="Reg_prop"/>
</dbReference>
<keyword evidence="2" id="KW-0238">DNA-binding</keyword>
<dbReference type="OrthoDB" id="717811at2"/>
<dbReference type="SMART" id="SM00342">
    <property type="entry name" value="HTH_ARAC"/>
    <property type="match status" value="1"/>
</dbReference>
<dbReference type="PANTHER" id="PTHR43280">
    <property type="entry name" value="ARAC-FAMILY TRANSCRIPTIONAL REGULATOR"/>
    <property type="match status" value="1"/>
</dbReference>
<feature type="domain" description="HTH araC/xylS-type" evidence="6">
    <location>
        <begin position="769"/>
        <end position="868"/>
    </location>
</feature>
<protein>
    <submittedName>
        <fullName evidence="7">Helix-turn-helix domain-containing protein</fullName>
    </submittedName>
</protein>
<reference evidence="7 8" key="1">
    <citation type="submission" date="2019-04" db="EMBL/GenBank/DDBJ databases">
        <title>Sphingobacterium olei sp. nov., isolated from oil-contaminated soil.</title>
        <authorList>
            <person name="Liu B."/>
        </authorList>
    </citation>
    <scope>NUCLEOTIDE SEQUENCE [LARGE SCALE GENOMIC DNA]</scope>
    <source>
        <strain evidence="7 8">Y3L14</strain>
    </source>
</reference>
<dbReference type="Gene3D" id="2.130.10.10">
    <property type="entry name" value="YVTN repeat-like/Quinoprotein amine dehydrogenase"/>
    <property type="match status" value="2"/>
</dbReference>
<evidence type="ECO:0000259" key="6">
    <source>
        <dbReference type="PROSITE" id="PS01124"/>
    </source>
</evidence>
<dbReference type="InterPro" id="IPR011047">
    <property type="entry name" value="Quinoprotein_ADH-like_sf"/>
</dbReference>
<keyword evidence="4" id="KW-0472">Membrane</keyword>
<dbReference type="Pfam" id="PF07495">
    <property type="entry name" value="Y_Y_Y"/>
    <property type="match status" value="1"/>
</dbReference>
<keyword evidence="1" id="KW-0805">Transcription regulation</keyword>
<name>A0A4U0GRC5_9SPHI</name>
<dbReference type="Pfam" id="PF07494">
    <property type="entry name" value="Reg_prop"/>
    <property type="match status" value="1"/>
</dbReference>
<dbReference type="InterPro" id="IPR018062">
    <property type="entry name" value="HTH_AraC-typ_CS"/>
</dbReference>
<dbReference type="InterPro" id="IPR011123">
    <property type="entry name" value="Y_Y_Y"/>
</dbReference>
<dbReference type="PRINTS" id="PR00032">
    <property type="entry name" value="HTHARAC"/>
</dbReference>
<dbReference type="InterPro" id="IPR015943">
    <property type="entry name" value="WD40/YVTN_repeat-like_dom_sf"/>
</dbReference>
<dbReference type="AlphaFoldDB" id="A0A4U0GRC5"/>
<dbReference type="Proteomes" id="UP000309872">
    <property type="component" value="Unassembled WGS sequence"/>
</dbReference>
<dbReference type="PROSITE" id="PS01124">
    <property type="entry name" value="HTH_ARAC_FAMILY_2"/>
    <property type="match status" value="1"/>
</dbReference>
<evidence type="ECO:0000256" key="5">
    <source>
        <dbReference type="SAM" id="SignalP"/>
    </source>
</evidence>
<accession>A0A4U0GRC5</accession>
<feature type="signal peptide" evidence="5">
    <location>
        <begin position="1"/>
        <end position="28"/>
    </location>
</feature>
<sequence>MLNLSKYTYRNLGILCYLLLVCATSTKASEQSFPAAILFSTIDVSHGLSDNQVRYMLQLSDGRMVFTTSGNVNLYDGSRFKYIHRRKENIVRLSNYDGYYRIYQGYDSLLWIKDYHNLMAIDLRTETYVISPKSYFEKKGFKGNIDDIFLDNHKRLWVLQRQDLIELKSGIKISIGAREGHLQDIVSAGANLYLFFNTGSVVCYNLPKKKITYKKYAYKKEDYSLYNRTSLVVSSADGIYQIRNGTKGGLFFFDMKKRLWKRLLLTDYTLNTLILKGNTAYVSCSTGLWQLNTQDGESEFIPTLKTVEGEDIKTEISTLFADTQGGLWLGTLNRGLLYHHPSRSKLSYIGRSYFSEQITDVLVEDFAEDLRGKIYVKTQKATYLYQHLSKNKHNLSIVLPSDIPHEVNKKFSSPRTSHLNAYETVKIVDSRGWHWTGTEDGLRLFIPTTNSEKVFYTTDGLINNYIHSILEDHNRTIWVTTSYGISHIKIDLEDERVHFSNYNVLSGALKEEYVRAAAFQSKNGILYFGGINGFNTFDPVLSQFPQLSYRPLLTNLYLKGEKVEVGKKYAEKIVLASTASYTTKIELLHHQNFVTFEFAGLNYQNPSQIYYRYKLIGIDAEWRETSSMGEYDGTAGNGLLRISYTDLTPGNYTLVVMSSANSLEWNGDSTTIDVVVLAPWWKTTIAYICYILFLVALAYCSMRFFLAQTKRKLQRQHKENILLIRIRGLIDQCAVLESERVSYSENVQKSDKELLVYAPENSAEAAFLSRAIAFVEKNLETPNYSVEQLSRDLNMDRTGLYRKLVNLLDKSPSLFIRNIRLQNAAKMITQGEYTISEIADRVGFSSASYFSKCFQELYGCKPSEYMSKSSNLK</sequence>
<dbReference type="SUPFAM" id="SSF50998">
    <property type="entry name" value="Quinoprotein alcohol dehydrogenase-like"/>
    <property type="match status" value="1"/>
</dbReference>
<evidence type="ECO:0000313" key="8">
    <source>
        <dbReference type="Proteomes" id="UP000309872"/>
    </source>
</evidence>
<gene>
    <name evidence="7" type="ORF">FAZ19_21370</name>
</gene>
<dbReference type="Gene3D" id="1.10.10.60">
    <property type="entry name" value="Homeodomain-like"/>
    <property type="match status" value="1"/>
</dbReference>
<evidence type="ECO:0000256" key="4">
    <source>
        <dbReference type="SAM" id="Phobius"/>
    </source>
</evidence>
<keyword evidence="8" id="KW-1185">Reference proteome</keyword>
<evidence type="ECO:0000256" key="1">
    <source>
        <dbReference type="ARBA" id="ARBA00023015"/>
    </source>
</evidence>
<evidence type="ECO:0000256" key="3">
    <source>
        <dbReference type="ARBA" id="ARBA00023163"/>
    </source>
</evidence>
<keyword evidence="4" id="KW-0812">Transmembrane</keyword>
<keyword evidence="4" id="KW-1133">Transmembrane helix</keyword>
<evidence type="ECO:0000313" key="7">
    <source>
        <dbReference type="EMBL" id="TJY61453.1"/>
    </source>
</evidence>